<dbReference type="Gene3D" id="2.30.170.40">
    <property type="entry name" value="Ribosomal protein L28/L24"/>
    <property type="match status" value="1"/>
</dbReference>
<evidence type="ECO:0000313" key="7">
    <source>
        <dbReference type="Proteomes" id="UP000051373"/>
    </source>
</evidence>
<proteinExistence type="inferred from homology"/>
<dbReference type="GO" id="GO:0006412">
    <property type="term" value="P:translation"/>
    <property type="evidence" value="ECO:0007669"/>
    <property type="project" value="UniProtKB-UniRule"/>
</dbReference>
<dbReference type="EMBL" id="LJUJ01000017">
    <property type="protein sequence ID" value="KPK63193.1"/>
    <property type="molecule type" value="Genomic_DNA"/>
</dbReference>
<keyword evidence="2 5" id="KW-0689">Ribosomal protein</keyword>
<name>A0A0S8FR66_UNCW3</name>
<dbReference type="HAMAP" id="MF_00373">
    <property type="entry name" value="Ribosomal_bL28"/>
    <property type="match status" value="1"/>
</dbReference>
<keyword evidence="3 5" id="KW-0687">Ribonucleoprotein</keyword>
<dbReference type="Pfam" id="PF00830">
    <property type="entry name" value="Ribosomal_L28"/>
    <property type="match status" value="1"/>
</dbReference>
<dbReference type="SUPFAM" id="SSF143800">
    <property type="entry name" value="L28p-like"/>
    <property type="match status" value="1"/>
</dbReference>
<reference evidence="6 7" key="1">
    <citation type="journal article" date="2015" name="Microbiome">
        <title>Genomic resolution of linkages in carbon, nitrogen, and sulfur cycling among widespread estuary sediment bacteria.</title>
        <authorList>
            <person name="Baker B.J."/>
            <person name="Lazar C.S."/>
            <person name="Teske A.P."/>
            <person name="Dick G.J."/>
        </authorList>
    </citation>
    <scope>NUCLEOTIDE SEQUENCE [LARGE SCALE GENOMIC DNA]</scope>
    <source>
        <strain evidence="6">SM23_42</strain>
    </source>
</reference>
<comment type="similarity">
    <text evidence="1 5">Belongs to the bacterial ribosomal protein bL28 family.</text>
</comment>
<dbReference type="InterPro" id="IPR001383">
    <property type="entry name" value="Ribosomal_bL28_bact-type"/>
</dbReference>
<evidence type="ECO:0000256" key="1">
    <source>
        <dbReference type="ARBA" id="ARBA00008760"/>
    </source>
</evidence>
<dbReference type="InterPro" id="IPR050096">
    <property type="entry name" value="Bacterial_rp_bL28"/>
</dbReference>
<dbReference type="GO" id="GO:0005840">
    <property type="term" value="C:ribosome"/>
    <property type="evidence" value="ECO:0007669"/>
    <property type="project" value="UniProtKB-KW"/>
</dbReference>
<evidence type="ECO:0000313" key="6">
    <source>
        <dbReference type="EMBL" id="KPK63193.1"/>
    </source>
</evidence>
<evidence type="ECO:0000256" key="2">
    <source>
        <dbReference type="ARBA" id="ARBA00022980"/>
    </source>
</evidence>
<dbReference type="AlphaFoldDB" id="A0A0S8FR66"/>
<dbReference type="PANTHER" id="PTHR39080">
    <property type="entry name" value="50S RIBOSOMAL PROTEIN L28"/>
    <property type="match status" value="1"/>
</dbReference>
<dbReference type="GO" id="GO:0003735">
    <property type="term" value="F:structural constituent of ribosome"/>
    <property type="evidence" value="ECO:0007669"/>
    <property type="project" value="InterPro"/>
</dbReference>
<dbReference type="Proteomes" id="UP000051373">
    <property type="component" value="Unassembled WGS sequence"/>
</dbReference>
<dbReference type="InterPro" id="IPR026569">
    <property type="entry name" value="Ribosomal_bL28"/>
</dbReference>
<evidence type="ECO:0000256" key="3">
    <source>
        <dbReference type="ARBA" id="ARBA00023274"/>
    </source>
</evidence>
<gene>
    <name evidence="5" type="primary">rpmB</name>
    <name evidence="6" type="ORF">AMJ83_08090</name>
</gene>
<dbReference type="STRING" id="1703779.AMJ83_08090"/>
<evidence type="ECO:0000256" key="5">
    <source>
        <dbReference type="HAMAP-Rule" id="MF_00373"/>
    </source>
</evidence>
<organism evidence="6 7">
    <name type="scientific">candidate division WOR_3 bacterium SM23_42</name>
    <dbReference type="NCBI Taxonomy" id="1703779"/>
    <lineage>
        <taxon>Bacteria</taxon>
        <taxon>Bacteria division WOR-3</taxon>
    </lineage>
</organism>
<dbReference type="GO" id="GO:1990904">
    <property type="term" value="C:ribonucleoprotein complex"/>
    <property type="evidence" value="ECO:0007669"/>
    <property type="project" value="UniProtKB-KW"/>
</dbReference>
<dbReference type="InterPro" id="IPR034704">
    <property type="entry name" value="Ribosomal_bL28/bL31-like_sf"/>
</dbReference>
<dbReference type="InterPro" id="IPR037147">
    <property type="entry name" value="Ribosomal_bL28_sf"/>
</dbReference>
<evidence type="ECO:0000256" key="4">
    <source>
        <dbReference type="ARBA" id="ARBA00035174"/>
    </source>
</evidence>
<dbReference type="NCBIfam" id="TIGR00009">
    <property type="entry name" value="L28"/>
    <property type="match status" value="1"/>
</dbReference>
<sequence length="63" mass="6950">MARRCSICGRGARVGSSISHADNVSKRKFRINLQRVKVKKGGEAKRILVCTRCLHAGKVSKVK</sequence>
<protein>
    <recommendedName>
        <fullName evidence="4 5">Large ribosomal subunit protein bL28</fullName>
    </recommendedName>
</protein>
<dbReference type="PANTHER" id="PTHR39080:SF1">
    <property type="entry name" value="LARGE RIBOSOMAL SUBUNIT PROTEIN BL28A"/>
    <property type="match status" value="1"/>
</dbReference>
<accession>A0A0S8FR66</accession>
<comment type="caution">
    <text evidence="6">The sequence shown here is derived from an EMBL/GenBank/DDBJ whole genome shotgun (WGS) entry which is preliminary data.</text>
</comment>